<name>A0ABP8DWD4_9ACTN</name>
<feature type="transmembrane region" description="Helical" evidence="9">
    <location>
        <begin position="56"/>
        <end position="82"/>
    </location>
</feature>
<feature type="transmembrane region" description="Helical" evidence="9">
    <location>
        <begin position="94"/>
        <end position="111"/>
    </location>
</feature>
<dbReference type="Pfam" id="PF07730">
    <property type="entry name" value="HisKA_3"/>
    <property type="match status" value="1"/>
</dbReference>
<dbReference type="PANTHER" id="PTHR24421">
    <property type="entry name" value="NITRATE/NITRITE SENSOR PROTEIN NARX-RELATED"/>
    <property type="match status" value="1"/>
</dbReference>
<keyword evidence="12" id="KW-1185">Reference proteome</keyword>
<dbReference type="Gene3D" id="1.20.5.1930">
    <property type="match status" value="1"/>
</dbReference>
<dbReference type="PANTHER" id="PTHR24421:SF10">
    <property type="entry name" value="NITRATE_NITRITE SENSOR PROTEIN NARQ"/>
    <property type="match status" value="1"/>
</dbReference>
<dbReference type="Pfam" id="PF01590">
    <property type="entry name" value="GAF"/>
    <property type="match status" value="1"/>
</dbReference>
<feature type="domain" description="GAF" evidence="10">
    <location>
        <begin position="258"/>
        <end position="404"/>
    </location>
</feature>
<gene>
    <name evidence="11" type="ORF">GCM10022255_115880</name>
</gene>
<evidence type="ECO:0000256" key="1">
    <source>
        <dbReference type="ARBA" id="ARBA00000085"/>
    </source>
</evidence>
<keyword evidence="8" id="KW-0902">Two-component regulatory system</keyword>
<accession>A0ABP8DWD4</accession>
<evidence type="ECO:0000313" key="11">
    <source>
        <dbReference type="EMBL" id="GAA4264224.1"/>
    </source>
</evidence>
<dbReference type="InterPro" id="IPR036890">
    <property type="entry name" value="HATPase_C_sf"/>
</dbReference>
<evidence type="ECO:0000256" key="4">
    <source>
        <dbReference type="ARBA" id="ARBA00022679"/>
    </source>
</evidence>
<evidence type="ECO:0000256" key="5">
    <source>
        <dbReference type="ARBA" id="ARBA00022741"/>
    </source>
</evidence>
<keyword evidence="9" id="KW-1133">Transmembrane helix</keyword>
<evidence type="ECO:0000256" key="2">
    <source>
        <dbReference type="ARBA" id="ARBA00012438"/>
    </source>
</evidence>
<dbReference type="InterPro" id="IPR011712">
    <property type="entry name" value="Sig_transdc_His_kin_sub3_dim/P"/>
</dbReference>
<dbReference type="InterPro" id="IPR003594">
    <property type="entry name" value="HATPase_dom"/>
</dbReference>
<keyword evidence="4" id="KW-0808">Transferase</keyword>
<dbReference type="Gene3D" id="3.30.565.10">
    <property type="entry name" value="Histidine kinase-like ATPase, C-terminal domain"/>
    <property type="match status" value="1"/>
</dbReference>
<keyword evidence="6" id="KW-0418">Kinase</keyword>
<comment type="caution">
    <text evidence="11">The sequence shown here is derived from an EMBL/GenBank/DDBJ whole genome shotgun (WGS) entry which is preliminary data.</text>
</comment>
<dbReference type="SUPFAM" id="SSF55781">
    <property type="entry name" value="GAF domain-like"/>
    <property type="match status" value="1"/>
</dbReference>
<keyword evidence="9" id="KW-0472">Membrane</keyword>
<dbReference type="SMART" id="SM00065">
    <property type="entry name" value="GAF"/>
    <property type="match status" value="1"/>
</dbReference>
<dbReference type="CDD" id="cd16917">
    <property type="entry name" value="HATPase_UhpB-NarQ-NarX-like"/>
    <property type="match status" value="1"/>
</dbReference>
<comment type="catalytic activity">
    <reaction evidence="1">
        <text>ATP + protein L-histidine = ADP + protein N-phospho-L-histidine.</text>
        <dbReference type="EC" id="2.7.13.3"/>
    </reaction>
</comment>
<evidence type="ECO:0000256" key="6">
    <source>
        <dbReference type="ARBA" id="ARBA00022777"/>
    </source>
</evidence>
<dbReference type="EMBL" id="BAABAT010000115">
    <property type="protein sequence ID" value="GAA4264224.1"/>
    <property type="molecule type" value="Genomic_DNA"/>
</dbReference>
<evidence type="ECO:0000313" key="12">
    <source>
        <dbReference type="Proteomes" id="UP001500620"/>
    </source>
</evidence>
<evidence type="ECO:0000256" key="7">
    <source>
        <dbReference type="ARBA" id="ARBA00022840"/>
    </source>
</evidence>
<keyword evidence="5" id="KW-0547">Nucleotide-binding</keyword>
<dbReference type="Pfam" id="PF02518">
    <property type="entry name" value="HATPase_c"/>
    <property type="match status" value="1"/>
</dbReference>
<sequence>MQTRVAEIRARLAARMGRPTPPPIALGAAIAFFLVIETLLVYSLTGVVPAGTLANIFLIGVLAISTMWGLPLALGVVVLGTVAYGVDMKDSARVAAFFLVAMLASLVVQLARTRAAEAVTRRQEADLLAELARLMLCADDLRSILPEASRRLARTLGLSLVAIELDSVPGDAQRLALPLRYCSHTGTGTLLVSAGSPEPVLRRLRERVVAPLETLLGAAANRGTMSESLRANRDELSDLAREQASLRRVAVLVAHGAPPSDAVAAVAAETASLLESDATRLVRHEPAGTVSVVAEYSELAVEPTLGRQLLPNGGVTELVLRTARPARVDSYDGREGALADLARHQGFKSSVGAPIVVEGRVWGALVALWARRGPVSPGAPDRLAQFTELVATAVANAESRDELKASRARIVLAADEARRRFERDVHDGVQQRLVSLGLELRMAEALVPPELVDVKARLCATTEGLTDVFNGVREISRGLHPAILSKGGLMSALRAVARRCPVPVTITPGSKYRLPNCVERVEVAAYYLVSEALTNVVRHAQASAVDINVEFTRARATGREFLVVSVHDDGVGGANSALGTGLVGLADRVAALGGRLRIVSPAGEGTTLKATLPTDAECCGEKLPLTDVIQ</sequence>
<dbReference type="Gene3D" id="3.30.450.40">
    <property type="match status" value="1"/>
</dbReference>
<organism evidence="11 12">
    <name type="scientific">Dactylosporangium darangshiense</name>
    <dbReference type="NCBI Taxonomy" id="579108"/>
    <lineage>
        <taxon>Bacteria</taxon>
        <taxon>Bacillati</taxon>
        <taxon>Actinomycetota</taxon>
        <taxon>Actinomycetes</taxon>
        <taxon>Micromonosporales</taxon>
        <taxon>Micromonosporaceae</taxon>
        <taxon>Dactylosporangium</taxon>
    </lineage>
</organism>
<evidence type="ECO:0000256" key="9">
    <source>
        <dbReference type="SAM" id="Phobius"/>
    </source>
</evidence>
<keyword evidence="3" id="KW-0597">Phosphoprotein</keyword>
<evidence type="ECO:0000256" key="3">
    <source>
        <dbReference type="ARBA" id="ARBA00022553"/>
    </source>
</evidence>
<protein>
    <recommendedName>
        <fullName evidence="2">histidine kinase</fullName>
        <ecNumber evidence="2">2.7.13.3</ecNumber>
    </recommendedName>
</protein>
<evidence type="ECO:0000256" key="8">
    <source>
        <dbReference type="ARBA" id="ARBA00023012"/>
    </source>
</evidence>
<reference evidence="12" key="1">
    <citation type="journal article" date="2019" name="Int. J. Syst. Evol. Microbiol.">
        <title>The Global Catalogue of Microorganisms (GCM) 10K type strain sequencing project: providing services to taxonomists for standard genome sequencing and annotation.</title>
        <authorList>
            <consortium name="The Broad Institute Genomics Platform"/>
            <consortium name="The Broad Institute Genome Sequencing Center for Infectious Disease"/>
            <person name="Wu L."/>
            <person name="Ma J."/>
        </authorList>
    </citation>
    <scope>NUCLEOTIDE SEQUENCE [LARGE SCALE GENOMIC DNA]</scope>
    <source>
        <strain evidence="12">JCM 17441</strain>
    </source>
</reference>
<dbReference type="InterPro" id="IPR003018">
    <property type="entry name" value="GAF"/>
</dbReference>
<dbReference type="InterPro" id="IPR029016">
    <property type="entry name" value="GAF-like_dom_sf"/>
</dbReference>
<keyword evidence="9" id="KW-0812">Transmembrane</keyword>
<dbReference type="InterPro" id="IPR050482">
    <property type="entry name" value="Sensor_HK_TwoCompSys"/>
</dbReference>
<evidence type="ECO:0000259" key="10">
    <source>
        <dbReference type="SMART" id="SM00065"/>
    </source>
</evidence>
<dbReference type="SUPFAM" id="SSF55874">
    <property type="entry name" value="ATPase domain of HSP90 chaperone/DNA topoisomerase II/histidine kinase"/>
    <property type="match status" value="1"/>
</dbReference>
<dbReference type="Proteomes" id="UP001500620">
    <property type="component" value="Unassembled WGS sequence"/>
</dbReference>
<dbReference type="RefSeq" id="WP_345144715.1">
    <property type="nucleotide sequence ID" value="NZ_BAABAT010000115.1"/>
</dbReference>
<proteinExistence type="predicted"/>
<dbReference type="EC" id="2.7.13.3" evidence="2"/>
<keyword evidence="7" id="KW-0067">ATP-binding</keyword>
<feature type="transmembrane region" description="Helical" evidence="9">
    <location>
        <begin position="21"/>
        <end position="44"/>
    </location>
</feature>